<feature type="region of interest" description="Disordered" evidence="2">
    <location>
        <begin position="421"/>
        <end position="465"/>
    </location>
</feature>
<dbReference type="VEuPathDB" id="VectorBase:PPAPM1_004762"/>
<dbReference type="PANTHER" id="PTHR12877">
    <property type="entry name" value="RHO GUANINE NUCLEOTIDE EXCHANGE FACTOR"/>
    <property type="match status" value="1"/>
</dbReference>
<proteinExistence type="predicted"/>
<evidence type="ECO:0000313" key="4">
    <source>
        <dbReference type="Proteomes" id="UP000092462"/>
    </source>
</evidence>
<evidence type="ECO:0000256" key="2">
    <source>
        <dbReference type="SAM" id="MobiDB-lite"/>
    </source>
</evidence>
<keyword evidence="1" id="KW-0344">Guanine-nucleotide releasing factor</keyword>
<dbReference type="GO" id="GO:0030036">
    <property type="term" value="P:actin cytoskeleton organization"/>
    <property type="evidence" value="ECO:0007669"/>
    <property type="project" value="TreeGrafter"/>
</dbReference>
<dbReference type="EMBL" id="AJVK01005274">
    <property type="status" value="NOT_ANNOTATED_CDS"/>
    <property type="molecule type" value="Genomic_DNA"/>
</dbReference>
<name>A0A1B0DD03_PHLPP</name>
<dbReference type="InterPro" id="IPR015943">
    <property type="entry name" value="WD40/YVTN_repeat-like_dom_sf"/>
</dbReference>
<organism evidence="3 4">
    <name type="scientific">Phlebotomus papatasi</name>
    <name type="common">Sandfly</name>
    <dbReference type="NCBI Taxonomy" id="29031"/>
    <lineage>
        <taxon>Eukaryota</taxon>
        <taxon>Metazoa</taxon>
        <taxon>Ecdysozoa</taxon>
        <taxon>Arthropoda</taxon>
        <taxon>Hexapoda</taxon>
        <taxon>Insecta</taxon>
        <taxon>Pterygota</taxon>
        <taxon>Neoptera</taxon>
        <taxon>Endopterygota</taxon>
        <taxon>Diptera</taxon>
        <taxon>Nematocera</taxon>
        <taxon>Psychodoidea</taxon>
        <taxon>Psychodidae</taxon>
        <taxon>Phlebotomus</taxon>
        <taxon>Phlebotomus</taxon>
    </lineage>
</organism>
<dbReference type="PANTHER" id="PTHR12877:SF7">
    <property type="entry name" value="RHO GUANINE NUCLEOTIDE EXCHANGE FACTOR 10-LIKE PROTEIN"/>
    <property type="match status" value="1"/>
</dbReference>
<dbReference type="Gene3D" id="2.130.10.10">
    <property type="entry name" value="YVTN repeat-like/Quinoprotein amine dehydrogenase"/>
    <property type="match status" value="1"/>
</dbReference>
<keyword evidence="4" id="KW-1185">Reference proteome</keyword>
<dbReference type="InterPro" id="IPR039919">
    <property type="entry name" value="ARHGEF10/ARHGEF17"/>
</dbReference>
<accession>A0A1B0DD03</accession>
<feature type="region of interest" description="Disordered" evidence="2">
    <location>
        <begin position="602"/>
        <end position="667"/>
    </location>
</feature>
<dbReference type="Pfam" id="PF19056">
    <property type="entry name" value="WD40_2"/>
    <property type="match status" value="1"/>
</dbReference>
<dbReference type="InterPro" id="IPR011047">
    <property type="entry name" value="Quinoprotein_ADH-like_sf"/>
</dbReference>
<dbReference type="GO" id="GO:0051496">
    <property type="term" value="P:positive regulation of stress fiber assembly"/>
    <property type="evidence" value="ECO:0007669"/>
    <property type="project" value="TreeGrafter"/>
</dbReference>
<dbReference type="VEuPathDB" id="VectorBase:PPAI005774"/>
<dbReference type="SUPFAM" id="SSF50729">
    <property type="entry name" value="PH domain-like"/>
    <property type="match status" value="1"/>
</dbReference>
<feature type="compositionally biased region" description="Low complexity" evidence="2">
    <location>
        <begin position="615"/>
        <end position="632"/>
    </location>
</feature>
<dbReference type="GO" id="GO:0005085">
    <property type="term" value="F:guanyl-nucleotide exchange factor activity"/>
    <property type="evidence" value="ECO:0007669"/>
    <property type="project" value="UniProtKB-KW"/>
</dbReference>
<dbReference type="EnsemblMetazoa" id="PPAI005774-RA">
    <property type="protein sequence ID" value="PPAI005774-PA"/>
    <property type="gene ID" value="PPAI005774"/>
</dbReference>
<dbReference type="AlphaFoldDB" id="A0A1B0DD03"/>
<reference evidence="3" key="1">
    <citation type="submission" date="2022-08" db="UniProtKB">
        <authorList>
            <consortium name="EnsemblMetazoa"/>
        </authorList>
    </citation>
    <scope>IDENTIFICATION</scope>
    <source>
        <strain evidence="3">Israel</strain>
    </source>
</reference>
<dbReference type="PROSITE" id="PS50003">
    <property type="entry name" value="PH_DOMAIN"/>
    <property type="match status" value="1"/>
</dbReference>
<dbReference type="SUPFAM" id="SSF50998">
    <property type="entry name" value="Quinoprotein alcohol dehydrogenase-like"/>
    <property type="match status" value="1"/>
</dbReference>
<dbReference type="Proteomes" id="UP000092462">
    <property type="component" value="Unassembled WGS sequence"/>
</dbReference>
<protein>
    <submittedName>
        <fullName evidence="3">Uncharacterized protein</fullName>
    </submittedName>
</protein>
<sequence length="768" mass="83896">MAWMDSCCLQLVAKSKSGKEETFTFQTENPAVKKEWITELRLAQLALDPNNSPSWEVPDHERRPLTKMPLFVKAQSIHKTQHQTEVRCGCYYSITSSRLTARRKTRVQNYVWICTTDGTSSRIAILVQHPQQTGLLKDVSAFDLPDTVATAMEFVRGSQGAGDMDTSTDGIVDGDSVWIGTDNRKILVYAACNPEQEEQIASCPVPGNVSQILHHSDYVVVSLSSGCVLVFRKRQGGAWNLSEPQVVSLCSGEPVTSVLPINASIYAACGKKVWVLASDTGDITKSFDVKNNQHSGSLSVNLMAHSGIGLWISLKQSSIICLYHTESFKHLQDLNIASNVLKLTSSQKESPSSSSSVFVTALMATKGVLWVGTNVGIALTIPLPRLEGVPIISGGVSISYHAHFGPITFLLPLIPKGNPVTTKGQHLHHSMVQGTPGKGSLTKAQDNDSGSTRESPSGNADHQPVMLARRKIEKQLSTESPISVIPAKLKAHLTNSPVVLRRQRFKEASESMRMSQTLPRSLGSTGFFSQSSHSNVSSLHGSEHGCCDVYGLYGGLIFVKEDFEAEEGQGNLMDPSYECLRRSDPELIPIKVSTLDRRMRMKVSRPRSLDLSNWSVDSRSSSMYTSSGSEESMGVRLQSVSRNSSNASRKIPATETPIPGDNPDHHDGHPVVTSTPVAATDAPANPQILPAIAATMQRNKKNGKQAQQFPEIAGKRTIITLTGGRGYINWRHVWYNTSEKQQRSGSINSIPRAPNSNDAHIVIWEKKL</sequence>
<feature type="compositionally biased region" description="Polar residues" evidence="2">
    <location>
        <begin position="638"/>
        <end position="648"/>
    </location>
</feature>
<evidence type="ECO:0000256" key="1">
    <source>
        <dbReference type="ARBA" id="ARBA00022658"/>
    </source>
</evidence>
<dbReference type="InterPro" id="IPR001849">
    <property type="entry name" value="PH_domain"/>
</dbReference>
<evidence type="ECO:0000313" key="3">
    <source>
        <dbReference type="EnsemblMetazoa" id="PPAI005774-PA"/>
    </source>
</evidence>
<feature type="compositionally biased region" description="Polar residues" evidence="2">
    <location>
        <begin position="442"/>
        <end position="460"/>
    </location>
</feature>